<dbReference type="GO" id="GO:0005886">
    <property type="term" value="C:plasma membrane"/>
    <property type="evidence" value="ECO:0007669"/>
    <property type="project" value="UniProtKB-SubCell"/>
</dbReference>
<feature type="domain" description="DUF3817" evidence="7">
    <location>
        <begin position="25"/>
        <end position="114"/>
    </location>
</feature>
<sequence>MPSQSVPAPRKTSVREPDKARAAVGRYRVLAYVTGVMLLILCAEMLLKYVVQVGPDVLAWIGWIPQLHGFVYIVYLVTVLDLWSKMRWGFGRLTVMVLGGVVPVMSFVVERRVHADAELLLGPATTLEQ</sequence>
<evidence type="ECO:0000256" key="3">
    <source>
        <dbReference type="ARBA" id="ARBA00022692"/>
    </source>
</evidence>
<evidence type="ECO:0000256" key="2">
    <source>
        <dbReference type="ARBA" id="ARBA00022475"/>
    </source>
</evidence>
<protein>
    <submittedName>
        <fullName evidence="8">DUF3817 domain-containing protein</fullName>
    </submittedName>
</protein>
<gene>
    <name evidence="8" type="ORF">EUA98_04265</name>
</gene>
<reference evidence="8 9" key="1">
    <citation type="submission" date="2019-01" db="EMBL/GenBank/DDBJ databases">
        <title>Novel species of Cellulomonas.</title>
        <authorList>
            <person name="Liu Q."/>
            <person name="Xin Y.-H."/>
        </authorList>
    </citation>
    <scope>NUCLEOTIDE SEQUENCE [LARGE SCALE GENOMIC DNA]</scope>
    <source>
        <strain evidence="8 9">HLT2-17</strain>
    </source>
</reference>
<evidence type="ECO:0000313" key="9">
    <source>
        <dbReference type="Proteomes" id="UP000293764"/>
    </source>
</evidence>
<dbReference type="InterPro" id="IPR023845">
    <property type="entry name" value="DUF3817_TM"/>
</dbReference>
<organism evidence="8 9">
    <name type="scientific">Pengzhenrongella frigida</name>
    <dbReference type="NCBI Taxonomy" id="1259133"/>
    <lineage>
        <taxon>Bacteria</taxon>
        <taxon>Bacillati</taxon>
        <taxon>Actinomycetota</taxon>
        <taxon>Actinomycetes</taxon>
        <taxon>Micrococcales</taxon>
        <taxon>Pengzhenrongella</taxon>
    </lineage>
</organism>
<proteinExistence type="predicted"/>
<dbReference type="RefSeq" id="WP_130101433.1">
    <property type="nucleotide sequence ID" value="NZ_SDWW01000007.1"/>
</dbReference>
<dbReference type="Proteomes" id="UP000293764">
    <property type="component" value="Unassembled WGS sequence"/>
</dbReference>
<evidence type="ECO:0000313" key="8">
    <source>
        <dbReference type="EMBL" id="RYV52193.1"/>
    </source>
</evidence>
<keyword evidence="4 6" id="KW-1133">Transmembrane helix</keyword>
<dbReference type="AlphaFoldDB" id="A0A4Q5N4E2"/>
<feature type="transmembrane region" description="Helical" evidence="6">
    <location>
        <begin position="57"/>
        <end position="78"/>
    </location>
</feature>
<dbReference type="PANTHER" id="PTHR40077">
    <property type="entry name" value="MEMBRANE PROTEIN-RELATED"/>
    <property type="match status" value="1"/>
</dbReference>
<dbReference type="NCBIfam" id="TIGR03954">
    <property type="entry name" value="integ_memb_HG"/>
    <property type="match status" value="1"/>
</dbReference>
<evidence type="ECO:0000256" key="6">
    <source>
        <dbReference type="SAM" id="Phobius"/>
    </source>
</evidence>
<dbReference type="Pfam" id="PF12823">
    <property type="entry name" value="DUF3817"/>
    <property type="match status" value="1"/>
</dbReference>
<keyword evidence="5 6" id="KW-0472">Membrane</keyword>
<dbReference type="OrthoDB" id="9342687at2"/>
<comment type="subcellular location">
    <subcellularLocation>
        <location evidence="1">Cell membrane</location>
        <topology evidence="1">Multi-pass membrane protein</topology>
    </subcellularLocation>
</comment>
<accession>A0A4Q5N4E2</accession>
<keyword evidence="2" id="KW-1003">Cell membrane</keyword>
<dbReference type="PANTHER" id="PTHR40077:SF2">
    <property type="entry name" value="MEMBRANE PROTEIN"/>
    <property type="match status" value="1"/>
</dbReference>
<dbReference type="EMBL" id="SDWW01000007">
    <property type="protein sequence ID" value="RYV52193.1"/>
    <property type="molecule type" value="Genomic_DNA"/>
</dbReference>
<evidence type="ECO:0000259" key="7">
    <source>
        <dbReference type="Pfam" id="PF12823"/>
    </source>
</evidence>
<evidence type="ECO:0000256" key="4">
    <source>
        <dbReference type="ARBA" id="ARBA00022989"/>
    </source>
</evidence>
<comment type="caution">
    <text evidence="8">The sequence shown here is derived from an EMBL/GenBank/DDBJ whole genome shotgun (WGS) entry which is preliminary data.</text>
</comment>
<feature type="transmembrane region" description="Helical" evidence="6">
    <location>
        <begin position="29"/>
        <end position="51"/>
    </location>
</feature>
<keyword evidence="9" id="KW-1185">Reference proteome</keyword>
<keyword evidence="3 6" id="KW-0812">Transmembrane</keyword>
<evidence type="ECO:0000256" key="5">
    <source>
        <dbReference type="ARBA" id="ARBA00023136"/>
    </source>
</evidence>
<feature type="transmembrane region" description="Helical" evidence="6">
    <location>
        <begin position="90"/>
        <end position="109"/>
    </location>
</feature>
<name>A0A4Q5N4E2_9MICO</name>
<evidence type="ECO:0000256" key="1">
    <source>
        <dbReference type="ARBA" id="ARBA00004651"/>
    </source>
</evidence>